<proteinExistence type="predicted"/>
<protein>
    <submittedName>
        <fullName evidence="1">Uncharacterized protein</fullName>
    </submittedName>
</protein>
<reference evidence="2" key="2">
    <citation type="submission" date="2015-01" db="EMBL/GenBank/DDBJ databases">
        <title>Evolutionary Origins and Diversification of the Mycorrhizal Mutualists.</title>
        <authorList>
            <consortium name="DOE Joint Genome Institute"/>
            <consortium name="Mycorrhizal Genomics Consortium"/>
            <person name="Kohler A."/>
            <person name="Kuo A."/>
            <person name="Nagy L.G."/>
            <person name="Floudas D."/>
            <person name="Copeland A."/>
            <person name="Barry K.W."/>
            <person name="Cichocki N."/>
            <person name="Veneault-Fourrey C."/>
            <person name="LaButti K."/>
            <person name="Lindquist E.A."/>
            <person name="Lipzen A."/>
            <person name="Lundell T."/>
            <person name="Morin E."/>
            <person name="Murat C."/>
            <person name="Riley R."/>
            <person name="Ohm R."/>
            <person name="Sun H."/>
            <person name="Tunlid A."/>
            <person name="Henrissat B."/>
            <person name="Grigoriev I.V."/>
            <person name="Hibbett D.S."/>
            <person name="Martin F."/>
        </authorList>
    </citation>
    <scope>NUCLEOTIDE SEQUENCE [LARGE SCALE GENOMIC DNA]</scope>
    <source>
        <strain evidence="2">Ve08.2h10</strain>
    </source>
</reference>
<evidence type="ECO:0000313" key="2">
    <source>
        <dbReference type="Proteomes" id="UP000054538"/>
    </source>
</evidence>
<name>A0A0D0EDB4_9AGAM</name>
<evidence type="ECO:0000313" key="1">
    <source>
        <dbReference type="EMBL" id="KIL00826.1"/>
    </source>
</evidence>
<dbReference type="EMBL" id="KN824826">
    <property type="protein sequence ID" value="KIL00826.1"/>
    <property type="molecule type" value="Genomic_DNA"/>
</dbReference>
<organism evidence="1 2">
    <name type="scientific">Paxillus rubicundulus Ve08.2h10</name>
    <dbReference type="NCBI Taxonomy" id="930991"/>
    <lineage>
        <taxon>Eukaryota</taxon>
        <taxon>Fungi</taxon>
        <taxon>Dikarya</taxon>
        <taxon>Basidiomycota</taxon>
        <taxon>Agaricomycotina</taxon>
        <taxon>Agaricomycetes</taxon>
        <taxon>Agaricomycetidae</taxon>
        <taxon>Boletales</taxon>
        <taxon>Paxilineae</taxon>
        <taxon>Paxillaceae</taxon>
        <taxon>Paxillus</taxon>
    </lineage>
</organism>
<accession>A0A0D0EDB4</accession>
<keyword evidence="2" id="KW-1185">Reference proteome</keyword>
<dbReference type="HOGENOM" id="CLU_1116050_0_0_1"/>
<gene>
    <name evidence="1" type="ORF">PAXRUDRAFT_23077</name>
</gene>
<sequence length="249" mass="27814">MLHSAATELSLALLSRSQILEVPPPSMMFAWVQSVLPNGSVPSRCPVIISPLTASAPYLALLEDAGLGIKRGCMARTMLTAPKLLVDSREPRSRVDKRSLPVPVWPKTSAFPAGFSIGYWRTLANLSNPERRVYGLGVERLYSCNRAFTTTKSSSSQGWDPPSFDQSHLESTLRILLPHRRYGYYCMRVTGAPVATMAASGSRLAPAFDGRSETDYWRWVLIGVSFWQVAMWRYTLGTKTWKDPFEHKT</sequence>
<dbReference type="InParanoid" id="A0A0D0EDB4"/>
<dbReference type="AlphaFoldDB" id="A0A0D0EDB4"/>
<dbReference type="Proteomes" id="UP000054538">
    <property type="component" value="Unassembled WGS sequence"/>
</dbReference>
<reference evidence="1 2" key="1">
    <citation type="submission" date="2014-04" db="EMBL/GenBank/DDBJ databases">
        <authorList>
            <consortium name="DOE Joint Genome Institute"/>
            <person name="Kuo A."/>
            <person name="Kohler A."/>
            <person name="Jargeat P."/>
            <person name="Nagy L.G."/>
            <person name="Floudas D."/>
            <person name="Copeland A."/>
            <person name="Barry K.W."/>
            <person name="Cichocki N."/>
            <person name="Veneault-Fourrey C."/>
            <person name="LaButti K."/>
            <person name="Lindquist E.A."/>
            <person name="Lipzen A."/>
            <person name="Lundell T."/>
            <person name="Morin E."/>
            <person name="Murat C."/>
            <person name="Sun H."/>
            <person name="Tunlid A."/>
            <person name="Henrissat B."/>
            <person name="Grigoriev I.V."/>
            <person name="Hibbett D.S."/>
            <person name="Martin F."/>
            <person name="Nordberg H.P."/>
            <person name="Cantor M.N."/>
            <person name="Hua S.X."/>
        </authorList>
    </citation>
    <scope>NUCLEOTIDE SEQUENCE [LARGE SCALE GENOMIC DNA]</scope>
    <source>
        <strain evidence="1 2">Ve08.2h10</strain>
    </source>
</reference>